<feature type="compositionally biased region" description="Polar residues" evidence="4">
    <location>
        <begin position="849"/>
        <end position="873"/>
    </location>
</feature>
<protein>
    <submittedName>
        <fullName evidence="5">Folate-binding protein</fullName>
    </submittedName>
</protein>
<dbReference type="Gene3D" id="3.30.1360.120">
    <property type="entry name" value="Probable tRNA modification gtpase trme, domain 1"/>
    <property type="match status" value="1"/>
</dbReference>
<dbReference type="AlphaFoldDB" id="A0A2C6LHQ1"/>
<dbReference type="InterPro" id="IPR045179">
    <property type="entry name" value="YgfZ/GcvT"/>
</dbReference>
<gene>
    <name evidence="5" type="ORF">CSUI_000098</name>
</gene>
<dbReference type="PANTHER" id="PTHR22602:SF0">
    <property type="entry name" value="TRANSFERASE CAF17, MITOCHONDRIAL-RELATED"/>
    <property type="match status" value="1"/>
</dbReference>
<dbReference type="VEuPathDB" id="ToxoDB:CSUI_000098"/>
<dbReference type="OrthoDB" id="191995at2759"/>
<dbReference type="GeneID" id="94423543"/>
<comment type="subcellular location">
    <subcellularLocation>
        <location evidence="1">Mitochondrion</location>
    </subcellularLocation>
</comment>
<dbReference type="InterPro" id="IPR017703">
    <property type="entry name" value="YgfZ/GCV_T_CS"/>
</dbReference>
<dbReference type="PANTHER" id="PTHR22602">
    <property type="entry name" value="TRANSFERASE CAF17, MITOCHONDRIAL-RELATED"/>
    <property type="match status" value="1"/>
</dbReference>
<feature type="region of interest" description="Disordered" evidence="4">
    <location>
        <begin position="849"/>
        <end position="877"/>
    </location>
</feature>
<sequence length="964" mass="102850">MALFRPPRAQMSSKGPILARAVSSSLLKRFGTLSTSSQFSRTSRRGAASLSLVPLAERRVLQVEGPDAGAFLQGLITQDVRCLHDRTPPDSYSTTLPVAARSLLSFSSTSLATAETSAALPVRVVSTPESPSVGSAMPDVQPDEANTTPAESSLGFEGWEARSKPSEVSEAVLGARSAAFALLNTQGRVLLDGHIIKVPSRNGIRGFLINLRTGKPINCGATAAGRSSEKELDAGQGGGFYTFREDEQGDRGEVGESDEDAVFLLDIHNAVKERFLAFLQRRRLSSRVKISEKPEIRVMQLLLLPSISFSASLPSTLPQKKRPQPQQLSSSQEALLATCERNSSAARGGNRVFGVRSRDVRGGCFAETEELSNPTIRGVSLSAVSSPQTTDLGGSFLECWSGGNKQAQSVAQRTESTLSAGSRQGHDGDTSDAQSFLEDKETVIRVGQEYTLRKAFDREYGWTLQTVQARHQAGEASIGVHDSPTSRNGVLETEGGQRAKKKITEENAKQGHQVNARRADALPSLVVLDGRSWRMGLRLYISSGTVVEQIDGSLVATRGRSSVIPSVPSSCATSSSGSGSAPTLSLSSVSPSCPTVAPGLFSSPLLYALRRLSLAIPEGPLEVGIQKHLLQNLNMDWQAYIYPSVNKGCFIGQEVVTRALLQLTTRRRLAAFVLLFSPQASKNRSGSSSEARHILGTLSASVSASGGAAFLPVSPSSSASSAPTLTSGPRRFGSPPLPEMQPDSVTRELSGLGSNHSLSPEASREGTKVRAGSENPQATSDNSISCAVPVDTLERWISLLYLLDEQRDLWWREETATLSETGQRATGVGLTQEGDVTEERVLAPHVREQNNSIRAKNGKSRTATESGTALASSRESRAPPPLKLFAYKCSSEGDEQVIVDGGISGRWNEVGYVLQEGAGRRGGTRRGEDEANGGRTLGVRELQCGVGLCLLRTKPGDPPLKSYA</sequence>
<evidence type="ECO:0000256" key="3">
    <source>
        <dbReference type="ARBA" id="ARBA00023128"/>
    </source>
</evidence>
<dbReference type="GO" id="GO:0005759">
    <property type="term" value="C:mitochondrial matrix"/>
    <property type="evidence" value="ECO:0007669"/>
    <property type="project" value="TreeGrafter"/>
</dbReference>
<keyword evidence="2" id="KW-0809">Transit peptide</keyword>
<evidence type="ECO:0000256" key="4">
    <source>
        <dbReference type="SAM" id="MobiDB-lite"/>
    </source>
</evidence>
<dbReference type="SUPFAM" id="SSF103025">
    <property type="entry name" value="Folate-binding domain"/>
    <property type="match status" value="2"/>
</dbReference>
<proteinExistence type="predicted"/>
<dbReference type="Proteomes" id="UP000221165">
    <property type="component" value="Unassembled WGS sequence"/>
</dbReference>
<feature type="compositionally biased region" description="Low complexity" evidence="4">
    <location>
        <begin position="713"/>
        <end position="727"/>
    </location>
</feature>
<keyword evidence="6" id="KW-1185">Reference proteome</keyword>
<organism evidence="5 6">
    <name type="scientific">Cystoisospora suis</name>
    <dbReference type="NCBI Taxonomy" id="483139"/>
    <lineage>
        <taxon>Eukaryota</taxon>
        <taxon>Sar</taxon>
        <taxon>Alveolata</taxon>
        <taxon>Apicomplexa</taxon>
        <taxon>Conoidasida</taxon>
        <taxon>Coccidia</taxon>
        <taxon>Eucoccidiorida</taxon>
        <taxon>Eimeriorina</taxon>
        <taxon>Sarcocystidae</taxon>
        <taxon>Cystoisospora</taxon>
    </lineage>
</organism>
<comment type="caution">
    <text evidence="5">The sequence shown here is derived from an EMBL/GenBank/DDBJ whole genome shotgun (WGS) entry which is preliminary data.</text>
</comment>
<reference evidence="5 6" key="1">
    <citation type="journal article" date="2017" name="Int. J. Parasitol.">
        <title>The genome of the protozoan parasite Cystoisospora suis and a reverse vaccinology approach to identify vaccine candidates.</title>
        <authorList>
            <person name="Palmieri N."/>
            <person name="Shrestha A."/>
            <person name="Ruttkowski B."/>
            <person name="Beck T."/>
            <person name="Vogl C."/>
            <person name="Tomley F."/>
            <person name="Blake D.P."/>
            <person name="Joachim A."/>
        </authorList>
    </citation>
    <scope>NUCLEOTIDE SEQUENCE [LARGE SCALE GENOMIC DNA]</scope>
    <source>
        <strain evidence="5 6">Wien I</strain>
    </source>
</reference>
<evidence type="ECO:0000313" key="5">
    <source>
        <dbReference type="EMBL" id="PHJ26045.1"/>
    </source>
</evidence>
<feature type="region of interest" description="Disordered" evidence="4">
    <location>
        <begin position="127"/>
        <end position="161"/>
    </location>
</feature>
<keyword evidence="3" id="KW-0496">Mitochondrion</keyword>
<feature type="region of interest" description="Disordered" evidence="4">
    <location>
        <begin position="713"/>
        <end position="783"/>
    </location>
</feature>
<feature type="compositionally biased region" description="Polar residues" evidence="4">
    <location>
        <begin position="774"/>
        <end position="783"/>
    </location>
</feature>
<dbReference type="RefSeq" id="XP_067927691.1">
    <property type="nucleotide sequence ID" value="XM_068060332.1"/>
</dbReference>
<evidence type="ECO:0000313" key="6">
    <source>
        <dbReference type="Proteomes" id="UP000221165"/>
    </source>
</evidence>
<dbReference type="NCBIfam" id="TIGR03317">
    <property type="entry name" value="ygfZ_signature"/>
    <property type="match status" value="1"/>
</dbReference>
<dbReference type="EMBL" id="MIGC01000043">
    <property type="protein sequence ID" value="PHJ26045.1"/>
    <property type="molecule type" value="Genomic_DNA"/>
</dbReference>
<feature type="non-terminal residue" evidence="5">
    <location>
        <position position="964"/>
    </location>
</feature>
<dbReference type="InterPro" id="IPR027266">
    <property type="entry name" value="TrmE/GcvT-like"/>
</dbReference>
<feature type="region of interest" description="Disordered" evidence="4">
    <location>
        <begin position="408"/>
        <end position="434"/>
    </location>
</feature>
<feature type="compositionally biased region" description="Polar residues" evidence="4">
    <location>
        <begin position="408"/>
        <end position="422"/>
    </location>
</feature>
<accession>A0A2C6LHQ1</accession>
<name>A0A2C6LHQ1_9APIC</name>
<evidence type="ECO:0000256" key="2">
    <source>
        <dbReference type="ARBA" id="ARBA00022946"/>
    </source>
</evidence>
<evidence type="ECO:0000256" key="1">
    <source>
        <dbReference type="ARBA" id="ARBA00004173"/>
    </source>
</evidence>
<feature type="region of interest" description="Disordered" evidence="4">
    <location>
        <begin position="476"/>
        <end position="499"/>
    </location>
</feature>
<dbReference type="GO" id="GO:0016226">
    <property type="term" value="P:iron-sulfur cluster assembly"/>
    <property type="evidence" value="ECO:0007669"/>
    <property type="project" value="TreeGrafter"/>
</dbReference>